<sequence length="379" mass="43335">MDPNYYSQNLENNFGDFDLNSDNNQHPGCDSYSQGNSSSQNFQQSFYANTIVEREPIEERVMETREPIMTHPLPVNPNQPIKVASQSRSWSIQEDEALVDSYIKVCSDQIIGTNIRKADIWRQAAARYSQIQVGRPYELPVRNAKCLESPWGRMSPDIMLWAASFEKAGRLFASGNNDADQVVTAHQLFRTENKKNFTLMHAWKMLTNENQKWRVMMRWGMPKTERETYDASLPISTEESNGSGKRTRVDDDGDTVLTSGGSFVSGGISRPDGVKKAKARRKGKGAESSEAVSCFGSRLQANTEVRNNEHELNLKRFEREAEKTIMRRRQLDIEEQRIQLDKQNMKHDFLQTLVSKACLTPDEEKVKARLMLEFYSGDN</sequence>
<gene>
    <name evidence="5" type="primary">LOC110805242</name>
</gene>
<evidence type="ECO:0000256" key="1">
    <source>
        <dbReference type="SAM" id="Coils"/>
    </source>
</evidence>
<feature type="compositionally biased region" description="Polar residues" evidence="2">
    <location>
        <begin position="234"/>
        <end position="244"/>
    </location>
</feature>
<proteinExistence type="predicted"/>
<feature type="region of interest" description="Disordered" evidence="2">
    <location>
        <begin position="234"/>
        <end position="290"/>
    </location>
</feature>
<accession>A0A9R0JHE4</accession>
<dbReference type="KEGG" id="soe:110805242"/>
<feature type="coiled-coil region" evidence="1">
    <location>
        <begin position="300"/>
        <end position="334"/>
    </location>
</feature>
<evidence type="ECO:0000313" key="5">
    <source>
        <dbReference type="RefSeq" id="XP_021866540.2"/>
    </source>
</evidence>
<feature type="region of interest" description="Disordered" evidence="2">
    <location>
        <begin position="11"/>
        <end position="39"/>
    </location>
</feature>
<evidence type="ECO:0000259" key="3">
    <source>
        <dbReference type="Pfam" id="PF14303"/>
    </source>
</evidence>
<dbReference type="PANTHER" id="PTHR45023:SF4">
    <property type="entry name" value="GLYCINE-RICH PROTEIN-RELATED"/>
    <property type="match status" value="1"/>
</dbReference>
<name>A0A9R0JHE4_SPIOL</name>
<organism evidence="4 5">
    <name type="scientific">Spinacia oleracea</name>
    <name type="common">Spinach</name>
    <dbReference type="NCBI Taxonomy" id="3562"/>
    <lineage>
        <taxon>Eukaryota</taxon>
        <taxon>Viridiplantae</taxon>
        <taxon>Streptophyta</taxon>
        <taxon>Embryophyta</taxon>
        <taxon>Tracheophyta</taxon>
        <taxon>Spermatophyta</taxon>
        <taxon>Magnoliopsida</taxon>
        <taxon>eudicotyledons</taxon>
        <taxon>Gunneridae</taxon>
        <taxon>Pentapetalae</taxon>
        <taxon>Caryophyllales</taxon>
        <taxon>Chenopodiaceae</taxon>
        <taxon>Chenopodioideae</taxon>
        <taxon>Anserineae</taxon>
        <taxon>Spinacia</taxon>
    </lineage>
</organism>
<evidence type="ECO:0000256" key="2">
    <source>
        <dbReference type="SAM" id="MobiDB-lite"/>
    </source>
</evidence>
<dbReference type="Pfam" id="PF14303">
    <property type="entry name" value="NAM-associated"/>
    <property type="match status" value="1"/>
</dbReference>
<reference evidence="5" key="2">
    <citation type="submission" date="2025-08" db="UniProtKB">
        <authorList>
            <consortium name="RefSeq"/>
        </authorList>
    </citation>
    <scope>IDENTIFICATION</scope>
    <source>
        <tissue evidence="5">Leaf</tissue>
    </source>
</reference>
<reference evidence="4" key="1">
    <citation type="journal article" date="2021" name="Nat. Commun.">
        <title>Genomic analyses provide insights into spinach domestication and the genetic basis of agronomic traits.</title>
        <authorList>
            <person name="Cai X."/>
            <person name="Sun X."/>
            <person name="Xu C."/>
            <person name="Sun H."/>
            <person name="Wang X."/>
            <person name="Ge C."/>
            <person name="Zhang Z."/>
            <person name="Wang Q."/>
            <person name="Fei Z."/>
            <person name="Jiao C."/>
            <person name="Wang Q."/>
        </authorList>
    </citation>
    <scope>NUCLEOTIDE SEQUENCE [LARGE SCALE GENOMIC DNA]</scope>
    <source>
        <strain evidence="4">cv. Varoflay</strain>
    </source>
</reference>
<keyword evidence="1" id="KW-0175">Coiled coil</keyword>
<keyword evidence="4" id="KW-1185">Reference proteome</keyword>
<evidence type="ECO:0000313" key="4">
    <source>
        <dbReference type="Proteomes" id="UP000813463"/>
    </source>
</evidence>
<dbReference type="PANTHER" id="PTHR45023">
    <property type="match status" value="1"/>
</dbReference>
<protein>
    <submittedName>
        <fullName evidence="5">Glutathione S-transferase T3-like</fullName>
    </submittedName>
</protein>
<dbReference type="AlphaFoldDB" id="A0A9R0JHE4"/>
<dbReference type="GeneID" id="110805242"/>
<feature type="domain" description="No apical meristem-associated C-terminal" evidence="3">
    <location>
        <begin position="195"/>
        <end position="335"/>
    </location>
</feature>
<dbReference type="Proteomes" id="UP000813463">
    <property type="component" value="Chromosome 6"/>
</dbReference>
<dbReference type="RefSeq" id="XP_021866540.2">
    <property type="nucleotide sequence ID" value="XM_022010848.2"/>
</dbReference>
<dbReference type="InterPro" id="IPR029466">
    <property type="entry name" value="NAM-associated_C"/>
</dbReference>